<organism evidence="2 3">
    <name type="scientific">Acrobeloides nanus</name>
    <dbReference type="NCBI Taxonomy" id="290746"/>
    <lineage>
        <taxon>Eukaryota</taxon>
        <taxon>Metazoa</taxon>
        <taxon>Ecdysozoa</taxon>
        <taxon>Nematoda</taxon>
        <taxon>Chromadorea</taxon>
        <taxon>Rhabditida</taxon>
        <taxon>Tylenchina</taxon>
        <taxon>Cephalobomorpha</taxon>
        <taxon>Cephaloboidea</taxon>
        <taxon>Cephalobidae</taxon>
        <taxon>Acrobeloides</taxon>
    </lineage>
</organism>
<sequence length="67" mass="7557">MRTSFGPDTAEFWGAFLVPVVSTLTTILTLLFGLIAVIKLRYMKKEMKQIAHVNKVSNNDIRLLSMS</sequence>
<reference evidence="3" key="1">
    <citation type="submission" date="2022-11" db="UniProtKB">
        <authorList>
            <consortium name="WormBaseParasite"/>
        </authorList>
    </citation>
    <scope>IDENTIFICATION</scope>
</reference>
<dbReference type="AlphaFoldDB" id="A0A914EJL6"/>
<dbReference type="WBParaSite" id="ACRNAN_scaffold8808.g22557.t1">
    <property type="protein sequence ID" value="ACRNAN_scaffold8808.g22557.t1"/>
    <property type="gene ID" value="ACRNAN_scaffold8808.g22557"/>
</dbReference>
<dbReference type="Proteomes" id="UP000887540">
    <property type="component" value="Unplaced"/>
</dbReference>
<proteinExistence type="predicted"/>
<name>A0A914EJL6_9BILA</name>
<feature type="transmembrane region" description="Helical" evidence="1">
    <location>
        <begin position="12"/>
        <end position="38"/>
    </location>
</feature>
<evidence type="ECO:0000256" key="1">
    <source>
        <dbReference type="SAM" id="Phobius"/>
    </source>
</evidence>
<keyword evidence="2" id="KW-1185">Reference proteome</keyword>
<evidence type="ECO:0000313" key="2">
    <source>
        <dbReference type="Proteomes" id="UP000887540"/>
    </source>
</evidence>
<accession>A0A914EJL6</accession>
<evidence type="ECO:0000313" key="3">
    <source>
        <dbReference type="WBParaSite" id="ACRNAN_scaffold8808.g22557.t1"/>
    </source>
</evidence>
<protein>
    <submittedName>
        <fullName evidence="3">Uncharacterized protein</fullName>
    </submittedName>
</protein>
<keyword evidence="1" id="KW-0812">Transmembrane</keyword>
<keyword evidence="1" id="KW-0472">Membrane</keyword>
<keyword evidence="1" id="KW-1133">Transmembrane helix</keyword>